<keyword evidence="1" id="KW-0560">Oxidoreductase</keyword>
<accession>A0AAN7BQ28</accession>
<evidence type="ECO:0000313" key="3">
    <source>
        <dbReference type="Proteomes" id="UP001301958"/>
    </source>
</evidence>
<dbReference type="GO" id="GO:0016651">
    <property type="term" value="F:oxidoreductase activity, acting on NAD(P)H"/>
    <property type="evidence" value="ECO:0007669"/>
    <property type="project" value="InterPro"/>
</dbReference>
<name>A0AAN7BQ28_9PEZI</name>
<comment type="caution">
    <text evidence="2">The sequence shown here is derived from an EMBL/GenBank/DDBJ whole genome shotgun (WGS) entry which is preliminary data.</text>
</comment>
<dbReference type="EMBL" id="MU865332">
    <property type="protein sequence ID" value="KAK4227381.1"/>
    <property type="molecule type" value="Genomic_DNA"/>
</dbReference>
<dbReference type="SUPFAM" id="SSF51735">
    <property type="entry name" value="NAD(P)-binding Rossmann-fold domains"/>
    <property type="match status" value="1"/>
</dbReference>
<dbReference type="InterPro" id="IPR047122">
    <property type="entry name" value="Trans-enoyl_RdTase-like"/>
</dbReference>
<protein>
    <recommendedName>
        <fullName evidence="4">Alcohol dehydrogenase-like C-terminal domain-containing protein</fullName>
    </recommendedName>
</protein>
<proteinExistence type="predicted"/>
<gene>
    <name evidence="2" type="ORF">QBC38DRAFT_478005</name>
</gene>
<evidence type="ECO:0000256" key="1">
    <source>
        <dbReference type="ARBA" id="ARBA00023002"/>
    </source>
</evidence>
<dbReference type="Proteomes" id="UP001301958">
    <property type="component" value="Unassembled WGS sequence"/>
</dbReference>
<evidence type="ECO:0000313" key="2">
    <source>
        <dbReference type="EMBL" id="KAK4227381.1"/>
    </source>
</evidence>
<dbReference type="InterPro" id="IPR036291">
    <property type="entry name" value="NAD(P)-bd_dom_sf"/>
</dbReference>
<dbReference type="Gene3D" id="3.90.180.10">
    <property type="entry name" value="Medium-chain alcohol dehydrogenases, catalytic domain"/>
    <property type="match status" value="1"/>
</dbReference>
<dbReference type="Gene3D" id="3.40.50.720">
    <property type="entry name" value="NAD(P)-binding Rossmann-like Domain"/>
    <property type="match status" value="1"/>
</dbReference>
<organism evidence="2 3">
    <name type="scientific">Podospora fimiseda</name>
    <dbReference type="NCBI Taxonomy" id="252190"/>
    <lineage>
        <taxon>Eukaryota</taxon>
        <taxon>Fungi</taxon>
        <taxon>Dikarya</taxon>
        <taxon>Ascomycota</taxon>
        <taxon>Pezizomycotina</taxon>
        <taxon>Sordariomycetes</taxon>
        <taxon>Sordariomycetidae</taxon>
        <taxon>Sordariales</taxon>
        <taxon>Podosporaceae</taxon>
        <taxon>Podospora</taxon>
    </lineage>
</organism>
<reference evidence="2" key="2">
    <citation type="submission" date="2023-05" db="EMBL/GenBank/DDBJ databases">
        <authorList>
            <consortium name="Lawrence Berkeley National Laboratory"/>
            <person name="Steindorff A."/>
            <person name="Hensen N."/>
            <person name="Bonometti L."/>
            <person name="Westerberg I."/>
            <person name="Brannstrom I.O."/>
            <person name="Guillou S."/>
            <person name="Cros-Aarteil S."/>
            <person name="Calhoun S."/>
            <person name="Haridas S."/>
            <person name="Kuo A."/>
            <person name="Mondo S."/>
            <person name="Pangilinan J."/>
            <person name="Riley R."/>
            <person name="Labutti K."/>
            <person name="Andreopoulos B."/>
            <person name="Lipzen A."/>
            <person name="Chen C."/>
            <person name="Yanf M."/>
            <person name="Daum C."/>
            <person name="Ng V."/>
            <person name="Clum A."/>
            <person name="Ohm R."/>
            <person name="Martin F."/>
            <person name="Silar P."/>
            <person name="Natvig D."/>
            <person name="Lalanne C."/>
            <person name="Gautier V."/>
            <person name="Ament-Velasquez S.L."/>
            <person name="Kruys A."/>
            <person name="Hutchinson M.I."/>
            <person name="Powell A.J."/>
            <person name="Barry K."/>
            <person name="Miller A.N."/>
            <person name="Grigoriev I.V."/>
            <person name="Debuchy R."/>
            <person name="Gladieux P."/>
            <person name="Thoren M.H."/>
            <person name="Johannesson H."/>
        </authorList>
    </citation>
    <scope>NUCLEOTIDE SEQUENCE</scope>
    <source>
        <strain evidence="2">CBS 990.96</strain>
    </source>
</reference>
<dbReference type="PANTHER" id="PTHR45348">
    <property type="entry name" value="HYPOTHETICAL OXIDOREDUCTASE (EUROFUNG)"/>
    <property type="match status" value="1"/>
</dbReference>
<dbReference type="AlphaFoldDB" id="A0AAN7BQ28"/>
<reference evidence="2" key="1">
    <citation type="journal article" date="2023" name="Mol. Phylogenet. Evol.">
        <title>Genome-scale phylogeny and comparative genomics of the fungal order Sordariales.</title>
        <authorList>
            <person name="Hensen N."/>
            <person name="Bonometti L."/>
            <person name="Westerberg I."/>
            <person name="Brannstrom I.O."/>
            <person name="Guillou S."/>
            <person name="Cros-Aarteil S."/>
            <person name="Calhoun S."/>
            <person name="Haridas S."/>
            <person name="Kuo A."/>
            <person name="Mondo S."/>
            <person name="Pangilinan J."/>
            <person name="Riley R."/>
            <person name="LaButti K."/>
            <person name="Andreopoulos B."/>
            <person name="Lipzen A."/>
            <person name="Chen C."/>
            <person name="Yan M."/>
            <person name="Daum C."/>
            <person name="Ng V."/>
            <person name="Clum A."/>
            <person name="Steindorff A."/>
            <person name="Ohm R.A."/>
            <person name="Martin F."/>
            <person name="Silar P."/>
            <person name="Natvig D.O."/>
            <person name="Lalanne C."/>
            <person name="Gautier V."/>
            <person name="Ament-Velasquez S.L."/>
            <person name="Kruys A."/>
            <person name="Hutchinson M.I."/>
            <person name="Powell A.J."/>
            <person name="Barry K."/>
            <person name="Miller A.N."/>
            <person name="Grigoriev I.V."/>
            <person name="Debuchy R."/>
            <person name="Gladieux P."/>
            <person name="Hiltunen Thoren M."/>
            <person name="Johannesson H."/>
        </authorList>
    </citation>
    <scope>NUCLEOTIDE SEQUENCE</scope>
    <source>
        <strain evidence="2">CBS 990.96</strain>
    </source>
</reference>
<sequence length="308" mass="34222">MSLHSSITGYDFTGHIISSPLYSPLTPVFGMTWPAPNRPLSSGAHQPTLIHSDPELLFLRPDYISEEQAAGLTSSLLTAIDGICNCLGFGFEEGKEGANKAVLIWGGGTNVGWAAIQVAKNVGKVQRIFVVCSESNFDKVREVGATDVFDYHAGGEEVVKQVRKRVEELNIELEGVLDCVGDGLGIFGNKKKECEETSTYFGGKCLDGAEKKKKGRLWCVLPVEQDSDWDFVLFSRKYGDGLKQWPGLWERQKKVFGWIVENYQEIGWKSMPRVRIVRGAEEAVKAVEDCFEGRLMGMEKVLIRHPMV</sequence>
<evidence type="ECO:0008006" key="4">
    <source>
        <dbReference type="Google" id="ProtNLM"/>
    </source>
</evidence>
<keyword evidence="3" id="KW-1185">Reference proteome</keyword>